<dbReference type="KEGG" id="wna:KA717_33735"/>
<evidence type="ECO:0000313" key="3">
    <source>
        <dbReference type="EMBL" id="UXE60457.1"/>
    </source>
</evidence>
<evidence type="ECO:0000256" key="2">
    <source>
        <dbReference type="SAM" id="Phobius"/>
    </source>
</evidence>
<keyword evidence="2" id="KW-1133">Transmembrane helix</keyword>
<dbReference type="Proteomes" id="UP001065613">
    <property type="component" value="Chromosome"/>
</dbReference>
<evidence type="ECO:0000256" key="1">
    <source>
        <dbReference type="SAM" id="Coils"/>
    </source>
</evidence>
<proteinExistence type="predicted"/>
<feature type="transmembrane region" description="Helical" evidence="2">
    <location>
        <begin position="66"/>
        <end position="87"/>
    </location>
</feature>
<feature type="coiled-coil region" evidence="1">
    <location>
        <begin position="13"/>
        <end position="47"/>
    </location>
</feature>
<keyword evidence="2" id="KW-0812">Transmembrane</keyword>
<reference evidence="3" key="1">
    <citation type="submission" date="2021-04" db="EMBL/GenBank/DDBJ databases">
        <title>Genome sequence of Woronichinia naegeliana from Washington state freshwater lake bloom.</title>
        <authorList>
            <person name="Dreher T.W."/>
        </authorList>
    </citation>
    <scope>NUCLEOTIDE SEQUENCE</scope>
    <source>
        <strain evidence="3">WA131</strain>
    </source>
</reference>
<accession>A0A977KV41</accession>
<sequence length="90" mass="10190">MSMMIETDLKDVLNKLDQRFDRLDQKLDKIESDLTDLKVDMATVKADLTTVKEEVKDLRGSQRGQIWALIGIIFTAVASAVIKFGFFPNV</sequence>
<gene>
    <name evidence="3" type="ORF">KA717_33735</name>
</gene>
<keyword evidence="1" id="KW-0175">Coiled coil</keyword>
<dbReference type="EMBL" id="CP073041">
    <property type="protein sequence ID" value="UXE60457.1"/>
    <property type="molecule type" value="Genomic_DNA"/>
</dbReference>
<organism evidence="3">
    <name type="scientific">Woronichinia naegeliana WA131</name>
    <dbReference type="NCBI Taxonomy" id="2824559"/>
    <lineage>
        <taxon>Bacteria</taxon>
        <taxon>Bacillati</taxon>
        <taxon>Cyanobacteriota</taxon>
        <taxon>Cyanophyceae</taxon>
        <taxon>Synechococcales</taxon>
        <taxon>Coelosphaeriaceae</taxon>
        <taxon>Woronichinia</taxon>
    </lineage>
</organism>
<dbReference type="AlphaFoldDB" id="A0A977KV41"/>
<dbReference type="Pfam" id="PF10779">
    <property type="entry name" value="XhlA"/>
    <property type="match status" value="1"/>
</dbReference>
<dbReference type="Gene3D" id="1.20.5.340">
    <property type="match status" value="1"/>
</dbReference>
<name>A0A977KV41_9CYAN</name>
<keyword evidence="2" id="KW-0472">Membrane</keyword>
<protein>
    <submittedName>
        <fullName evidence="3">Hemolysin XhlA family protein</fullName>
    </submittedName>
</protein>
<dbReference type="InterPro" id="IPR019715">
    <property type="entry name" value="Haemolysin_XhlA"/>
</dbReference>